<dbReference type="EMBL" id="SPMZ01000051">
    <property type="protein sequence ID" value="NMQ20518.1"/>
    <property type="molecule type" value="Genomic_DNA"/>
</dbReference>
<name>A0ABX1TM75_9GAMM</name>
<keyword evidence="2" id="KW-1185">Reference proteome</keyword>
<dbReference type="Proteomes" id="UP000760480">
    <property type="component" value="Unassembled WGS sequence"/>
</dbReference>
<comment type="caution">
    <text evidence="1">The sequence shown here is derived from an EMBL/GenBank/DDBJ whole genome shotgun (WGS) entry which is preliminary data.</text>
</comment>
<evidence type="ECO:0000313" key="1">
    <source>
        <dbReference type="EMBL" id="NMQ20518.1"/>
    </source>
</evidence>
<reference evidence="1 2" key="1">
    <citation type="submission" date="2019-03" db="EMBL/GenBank/DDBJ databases">
        <title>Metabolic reconstructions from genomes of highly enriched 'Candidatus Accumulibacter' and 'Candidatus Competibacter' bioreactor populations.</title>
        <authorList>
            <person name="Annavajhala M.K."/>
            <person name="Welles L."/>
            <person name="Abbas B."/>
            <person name="Sorokin D."/>
            <person name="Park H."/>
            <person name="Van Loosdrecht M."/>
            <person name="Chandran K."/>
        </authorList>
    </citation>
    <scope>NUCLEOTIDE SEQUENCE [LARGE SCALE GENOMIC DNA]</scope>
    <source>
        <strain evidence="1 2">SBR_G</strain>
    </source>
</reference>
<evidence type="ECO:0000313" key="2">
    <source>
        <dbReference type="Proteomes" id="UP000760480"/>
    </source>
</evidence>
<evidence type="ECO:0008006" key="3">
    <source>
        <dbReference type="Google" id="ProtNLM"/>
    </source>
</evidence>
<gene>
    <name evidence="1" type="ORF">E4P82_15745</name>
</gene>
<proteinExistence type="predicted"/>
<organism evidence="1 2">
    <name type="scientific">Candidatus Competibacter phosphatis</name>
    <dbReference type="NCBI Taxonomy" id="221280"/>
    <lineage>
        <taxon>Bacteria</taxon>
        <taxon>Pseudomonadati</taxon>
        <taxon>Pseudomonadota</taxon>
        <taxon>Gammaproteobacteria</taxon>
        <taxon>Candidatus Competibacteraceae</taxon>
        <taxon>Candidatus Competibacter</taxon>
    </lineage>
</organism>
<accession>A0ABX1TM75</accession>
<sequence>MIRRGLLTTDRKPFSDLFKQIITESIPRGKSLLEAVEDLEKGAERANKLFEQMVKLAEAAGKIYAAFKGNQESDS</sequence>
<protein>
    <recommendedName>
        <fullName evidence="3">Type II secretion system protein GspF domain-containing protein</fullName>
    </recommendedName>
</protein>